<reference evidence="1 2" key="1">
    <citation type="submission" date="2023-03" db="EMBL/GenBank/DDBJ databases">
        <title>WGS of Gossypium arboreum.</title>
        <authorList>
            <person name="Yu D."/>
        </authorList>
    </citation>
    <scope>NUCLEOTIDE SEQUENCE [LARGE SCALE GENOMIC DNA]</scope>
    <source>
        <tissue evidence="1">Leaf</tissue>
    </source>
</reference>
<evidence type="ECO:0000313" key="2">
    <source>
        <dbReference type="Proteomes" id="UP001358586"/>
    </source>
</evidence>
<gene>
    <name evidence="1" type="ORF">PVK06_048200</name>
</gene>
<accession>A0ABR0MFA6</accession>
<sequence length="101" mass="11507">MFATMESIKECSSITRLLLLLGSENYAYWKPHMRAIIMSINEAAWKAIEEGWTQPIVIDVDGTTPPKGRSKYTAKERKTAYGNSQVLNVIFNRVDVDQLKK</sequence>
<name>A0ABR0MFA6_GOSAR</name>
<dbReference type="EMBL" id="JARKNE010000013">
    <property type="protein sequence ID" value="KAK5771944.1"/>
    <property type="molecule type" value="Genomic_DNA"/>
</dbReference>
<keyword evidence="2" id="KW-1185">Reference proteome</keyword>
<protein>
    <submittedName>
        <fullName evidence="1">Uncharacterized protein</fullName>
    </submittedName>
</protein>
<dbReference type="Proteomes" id="UP001358586">
    <property type="component" value="Chromosome 13"/>
</dbReference>
<organism evidence="1 2">
    <name type="scientific">Gossypium arboreum</name>
    <name type="common">Tree cotton</name>
    <name type="synonym">Gossypium nanking</name>
    <dbReference type="NCBI Taxonomy" id="29729"/>
    <lineage>
        <taxon>Eukaryota</taxon>
        <taxon>Viridiplantae</taxon>
        <taxon>Streptophyta</taxon>
        <taxon>Embryophyta</taxon>
        <taxon>Tracheophyta</taxon>
        <taxon>Spermatophyta</taxon>
        <taxon>Magnoliopsida</taxon>
        <taxon>eudicotyledons</taxon>
        <taxon>Gunneridae</taxon>
        <taxon>Pentapetalae</taxon>
        <taxon>rosids</taxon>
        <taxon>malvids</taxon>
        <taxon>Malvales</taxon>
        <taxon>Malvaceae</taxon>
        <taxon>Malvoideae</taxon>
        <taxon>Gossypium</taxon>
    </lineage>
</organism>
<comment type="caution">
    <text evidence="1">The sequence shown here is derived from an EMBL/GenBank/DDBJ whole genome shotgun (WGS) entry which is preliminary data.</text>
</comment>
<evidence type="ECO:0000313" key="1">
    <source>
        <dbReference type="EMBL" id="KAK5771944.1"/>
    </source>
</evidence>
<proteinExistence type="predicted"/>